<name>C4KB32_THASP</name>
<keyword evidence="2" id="KW-1133">Transmembrane helix</keyword>
<gene>
    <name evidence="3" type="ordered locus">Tmz1t_3010</name>
</gene>
<proteinExistence type="predicted"/>
<feature type="transmembrane region" description="Helical" evidence="2">
    <location>
        <begin position="67"/>
        <end position="87"/>
    </location>
</feature>
<dbReference type="PANTHER" id="PTHR34351:SF1">
    <property type="entry name" value="SLR1927 PROTEIN"/>
    <property type="match status" value="1"/>
</dbReference>
<dbReference type="KEGG" id="tmz:Tmz1t_3010"/>
<keyword evidence="2" id="KW-0812">Transmembrane</keyword>
<sequence>MARPAASLATPLRHAADRWLFRIGAPEPAPIRLGQRRIYVLPSAAGIGFAFALLVMLIAAINYNLSLGYALVFTLGGSAAASMVHAFRNLHGLSIRPGRCAPVFAGETAVFSLLVDNPAPRRRPALRLAAHGQWSAFALPPAQESAVTLACPALRRGRLALGRSVLETHWPLGLIRAWSVFVPEAECLVLPTPESDPPPLPLDAGGDADGGRRAREGDDDFAGLRAHRSADSPRHVAWKVLARGGPMLTKEFAAGQERALLLDWERLPAGLDDERRLSRLTAWVLAAEREGLRYALALPGVRVPAANGSAHHARCLRLLALHGLADAAVEDAA</sequence>
<dbReference type="HOGENOM" id="CLU_054568_0_1_4"/>
<evidence type="ECO:0000256" key="2">
    <source>
        <dbReference type="SAM" id="Phobius"/>
    </source>
</evidence>
<keyword evidence="2" id="KW-0472">Membrane</keyword>
<dbReference type="eggNOG" id="COG1721">
    <property type="taxonomic scope" value="Bacteria"/>
</dbReference>
<dbReference type="OrthoDB" id="5298497at2"/>
<dbReference type="STRING" id="85643.Tmz1t_3010"/>
<dbReference type="Proteomes" id="UP000002186">
    <property type="component" value="Chromosome"/>
</dbReference>
<dbReference type="EMBL" id="CP001281">
    <property type="protein sequence ID" value="ACR01608.1"/>
    <property type="molecule type" value="Genomic_DNA"/>
</dbReference>
<evidence type="ECO:0000313" key="3">
    <source>
        <dbReference type="EMBL" id="ACR01608.1"/>
    </source>
</evidence>
<evidence type="ECO:0000256" key="1">
    <source>
        <dbReference type="SAM" id="MobiDB-lite"/>
    </source>
</evidence>
<reference evidence="4" key="1">
    <citation type="submission" date="2009-05" db="EMBL/GenBank/DDBJ databases">
        <title>Complete sequence of chromosome of Thauera sp. MZ1T.</title>
        <authorList>
            <consortium name="US DOE Joint Genome Institute"/>
            <person name="Lucas S."/>
            <person name="Copeland A."/>
            <person name="Lapidus A."/>
            <person name="Glavina del Rio T."/>
            <person name="Dalin E."/>
            <person name="Tice H."/>
            <person name="Bruce D."/>
            <person name="Goodwin L."/>
            <person name="Pitluck S."/>
            <person name="Sims D."/>
            <person name="Brettin T."/>
            <person name="Detter J.C."/>
            <person name="Han C."/>
            <person name="Larimer F."/>
            <person name="Land M."/>
            <person name="Hauser L."/>
            <person name="Kyrpides N."/>
            <person name="Mikhailova N."/>
            <person name="Sayler G.S."/>
        </authorList>
    </citation>
    <scope>NUCLEOTIDE SEQUENCE [LARGE SCALE GENOMIC DNA]</scope>
    <source>
        <strain evidence="4">MZ1T</strain>
    </source>
</reference>
<keyword evidence="4" id="KW-1185">Reference proteome</keyword>
<feature type="transmembrane region" description="Helical" evidence="2">
    <location>
        <begin position="38"/>
        <end position="61"/>
    </location>
</feature>
<accession>C4KB32</accession>
<dbReference type="RefSeq" id="WP_004330407.1">
    <property type="nucleotide sequence ID" value="NC_011662.2"/>
</dbReference>
<feature type="region of interest" description="Disordered" evidence="1">
    <location>
        <begin position="192"/>
        <end position="218"/>
    </location>
</feature>
<protein>
    <submittedName>
        <fullName evidence="3">Uncharacterized protein</fullName>
    </submittedName>
</protein>
<dbReference type="PANTHER" id="PTHR34351">
    <property type="entry name" value="SLR1927 PROTEIN-RELATED"/>
    <property type="match status" value="1"/>
</dbReference>
<reference evidence="3 4" key="2">
    <citation type="journal article" date="2012" name="Stand. Genomic Sci.">
        <title>Complete genome sequence of Thauera aminoaromatica strain MZ1T.</title>
        <authorList>
            <person name="Jiang K."/>
            <person name="Sanseverino J."/>
            <person name="Chauhan A."/>
            <person name="Lucas S."/>
            <person name="Copeland A."/>
            <person name="Lapidus A."/>
            <person name="Del Rio T.G."/>
            <person name="Dalin E."/>
            <person name="Tice H."/>
            <person name="Bruce D."/>
            <person name="Goodwin L."/>
            <person name="Pitluck S."/>
            <person name="Sims D."/>
            <person name="Brettin T."/>
            <person name="Detter J.C."/>
            <person name="Han C."/>
            <person name="Chang Y.J."/>
            <person name="Larimer F."/>
            <person name="Land M."/>
            <person name="Hauser L."/>
            <person name="Kyrpides N.C."/>
            <person name="Mikhailova N."/>
            <person name="Moser S."/>
            <person name="Jegier P."/>
            <person name="Close D."/>
            <person name="Debruyn J.M."/>
            <person name="Wang Y."/>
            <person name="Layton A.C."/>
            <person name="Allen M.S."/>
            <person name="Sayler G.S."/>
        </authorList>
    </citation>
    <scope>NUCLEOTIDE SEQUENCE [LARGE SCALE GENOMIC DNA]</scope>
    <source>
        <strain evidence="3 4">MZ1T</strain>
    </source>
</reference>
<organism evidence="3 4">
    <name type="scientific">Thauera aminoaromatica</name>
    <dbReference type="NCBI Taxonomy" id="164330"/>
    <lineage>
        <taxon>Bacteria</taxon>
        <taxon>Pseudomonadati</taxon>
        <taxon>Pseudomonadota</taxon>
        <taxon>Betaproteobacteria</taxon>
        <taxon>Rhodocyclales</taxon>
        <taxon>Zoogloeaceae</taxon>
        <taxon>Thauera</taxon>
    </lineage>
</organism>
<dbReference type="AlphaFoldDB" id="C4KB32"/>
<evidence type="ECO:0000313" key="4">
    <source>
        <dbReference type="Proteomes" id="UP000002186"/>
    </source>
</evidence>